<dbReference type="InterPro" id="IPR011044">
    <property type="entry name" value="Quino_amine_DH_bsu"/>
</dbReference>
<keyword evidence="1" id="KW-0732">Signal</keyword>
<sequence>MPMLTPSMIRLVRTCCLLLLIRTPLCHSAITSSQTFLNLFDGEVVSATLLDDATQTLYVTSVPTGFPKTFFSLFKISSTGNRDYKVIIPFRDGRQTMDPTYLALHDSGNTLVLLANGGFSDPNINGGSDCTVYFIDASTGSITGDHVTLAGPEFVDSNGYTNTLLIADKAITSTADANKIFVMAGSLMDISSAAYGYSIFKIDVPSRSIDWTNHHLPSGSDGATPSDMLEVNASYLLVAGFLGLFRYDLSTGTRTDVLANTRINNLLHIAASNLVLAGAAGTDSSTALDATTLATQWTTPNGRGIVYHMPGPDANTVWFTRNLIPEDSENWDFEVGVIGLSDGRPLWSQSYDGGSGLFDVVVGFHSSLGTTAYVGASGRQATDMCLSNLFGLLPRALIGDAQVLTVDHSSQSINADQQVVDTSIGAPRVFRSSDILGWMISFDGSAIRYEYS</sequence>
<accession>A0A9N8ENY1</accession>
<evidence type="ECO:0000256" key="1">
    <source>
        <dbReference type="SAM" id="SignalP"/>
    </source>
</evidence>
<gene>
    <name evidence="2" type="ORF">SEMRO_1658_G289170.1</name>
</gene>
<keyword evidence="3" id="KW-1185">Reference proteome</keyword>
<reference evidence="2" key="1">
    <citation type="submission" date="2020-06" db="EMBL/GenBank/DDBJ databases">
        <authorList>
            <consortium name="Plant Systems Biology data submission"/>
        </authorList>
    </citation>
    <scope>NUCLEOTIDE SEQUENCE</scope>
    <source>
        <strain evidence="2">D6</strain>
    </source>
</reference>
<feature type="chain" id="PRO_5040313821" evidence="1">
    <location>
        <begin position="29"/>
        <end position="452"/>
    </location>
</feature>
<dbReference type="AlphaFoldDB" id="A0A9N8ENY1"/>
<dbReference type="SUPFAM" id="SSF50969">
    <property type="entry name" value="YVTN repeat-like/Quinoprotein amine dehydrogenase"/>
    <property type="match status" value="1"/>
</dbReference>
<proteinExistence type="predicted"/>
<evidence type="ECO:0000313" key="3">
    <source>
        <dbReference type="Proteomes" id="UP001153069"/>
    </source>
</evidence>
<protein>
    <submittedName>
        <fullName evidence="2">Uncharacterized protein</fullName>
    </submittedName>
</protein>
<organism evidence="2 3">
    <name type="scientific">Seminavis robusta</name>
    <dbReference type="NCBI Taxonomy" id="568900"/>
    <lineage>
        <taxon>Eukaryota</taxon>
        <taxon>Sar</taxon>
        <taxon>Stramenopiles</taxon>
        <taxon>Ochrophyta</taxon>
        <taxon>Bacillariophyta</taxon>
        <taxon>Bacillariophyceae</taxon>
        <taxon>Bacillariophycidae</taxon>
        <taxon>Naviculales</taxon>
        <taxon>Naviculaceae</taxon>
        <taxon>Seminavis</taxon>
    </lineage>
</organism>
<name>A0A9N8ENY1_9STRA</name>
<evidence type="ECO:0000313" key="2">
    <source>
        <dbReference type="EMBL" id="CAB9525307.1"/>
    </source>
</evidence>
<comment type="caution">
    <text evidence="2">The sequence shown here is derived from an EMBL/GenBank/DDBJ whole genome shotgun (WGS) entry which is preliminary data.</text>
</comment>
<feature type="signal peptide" evidence="1">
    <location>
        <begin position="1"/>
        <end position="28"/>
    </location>
</feature>
<dbReference type="EMBL" id="CAICTM010001656">
    <property type="protein sequence ID" value="CAB9525307.1"/>
    <property type="molecule type" value="Genomic_DNA"/>
</dbReference>
<dbReference type="Proteomes" id="UP001153069">
    <property type="component" value="Unassembled WGS sequence"/>
</dbReference>